<dbReference type="InterPro" id="IPR050109">
    <property type="entry name" value="HTH-type_TetR-like_transc_reg"/>
</dbReference>
<dbReference type="Pfam" id="PF21943">
    <property type="entry name" value="TetR_C_46"/>
    <property type="match status" value="1"/>
</dbReference>
<keyword evidence="3" id="KW-0804">Transcription</keyword>
<evidence type="ECO:0000256" key="1">
    <source>
        <dbReference type="ARBA" id="ARBA00023015"/>
    </source>
</evidence>
<dbReference type="PANTHER" id="PTHR30055">
    <property type="entry name" value="HTH-TYPE TRANSCRIPTIONAL REGULATOR RUTR"/>
    <property type="match status" value="1"/>
</dbReference>
<reference evidence="6 7" key="1">
    <citation type="submission" date="2019-12" db="EMBL/GenBank/DDBJ databases">
        <title>Nocardia sp. nov. ET3-3 isolated from soil.</title>
        <authorList>
            <person name="Kanchanasin P."/>
            <person name="Tanasupawat S."/>
            <person name="Yuki M."/>
            <person name="Kudo T."/>
        </authorList>
    </citation>
    <scope>NUCLEOTIDE SEQUENCE [LARGE SCALE GENOMIC DNA]</scope>
    <source>
        <strain evidence="6 7">ET3-3</strain>
    </source>
</reference>
<dbReference type="InterPro" id="IPR001647">
    <property type="entry name" value="HTH_TetR"/>
</dbReference>
<dbReference type="SUPFAM" id="SSF46689">
    <property type="entry name" value="Homeodomain-like"/>
    <property type="match status" value="1"/>
</dbReference>
<evidence type="ECO:0000313" key="6">
    <source>
        <dbReference type="EMBL" id="MVU83150.1"/>
    </source>
</evidence>
<dbReference type="Proteomes" id="UP000466794">
    <property type="component" value="Unassembled WGS sequence"/>
</dbReference>
<evidence type="ECO:0000256" key="3">
    <source>
        <dbReference type="ARBA" id="ARBA00023163"/>
    </source>
</evidence>
<accession>A0A7K1V942</accession>
<dbReference type="InterPro" id="IPR054129">
    <property type="entry name" value="DesT_TetR_C"/>
</dbReference>
<dbReference type="GO" id="GO:0003700">
    <property type="term" value="F:DNA-binding transcription factor activity"/>
    <property type="evidence" value="ECO:0007669"/>
    <property type="project" value="TreeGrafter"/>
</dbReference>
<organism evidence="6 7">
    <name type="scientific">Nocardia terrae</name>
    <dbReference type="NCBI Taxonomy" id="2675851"/>
    <lineage>
        <taxon>Bacteria</taxon>
        <taxon>Bacillati</taxon>
        <taxon>Actinomycetota</taxon>
        <taxon>Actinomycetes</taxon>
        <taxon>Mycobacteriales</taxon>
        <taxon>Nocardiaceae</taxon>
        <taxon>Nocardia</taxon>
    </lineage>
</organism>
<proteinExistence type="predicted"/>
<gene>
    <name evidence="6" type="ORF">GPX89_38665</name>
</gene>
<dbReference type="EMBL" id="WRPP01000012">
    <property type="protein sequence ID" value="MVU83150.1"/>
    <property type="molecule type" value="Genomic_DNA"/>
</dbReference>
<dbReference type="PANTHER" id="PTHR30055:SF234">
    <property type="entry name" value="HTH-TYPE TRANSCRIPTIONAL REGULATOR BETI"/>
    <property type="match status" value="1"/>
</dbReference>
<dbReference type="InterPro" id="IPR009057">
    <property type="entry name" value="Homeodomain-like_sf"/>
</dbReference>
<evidence type="ECO:0000256" key="4">
    <source>
        <dbReference type="PROSITE-ProRule" id="PRU00335"/>
    </source>
</evidence>
<keyword evidence="2 4" id="KW-0238">DNA-binding</keyword>
<comment type="caution">
    <text evidence="6">The sequence shown here is derived from an EMBL/GenBank/DDBJ whole genome shotgun (WGS) entry which is preliminary data.</text>
</comment>
<evidence type="ECO:0000259" key="5">
    <source>
        <dbReference type="PROSITE" id="PS50977"/>
    </source>
</evidence>
<dbReference type="AlphaFoldDB" id="A0A7K1V942"/>
<dbReference type="Gene3D" id="1.10.357.10">
    <property type="entry name" value="Tetracycline Repressor, domain 2"/>
    <property type="match status" value="1"/>
</dbReference>
<evidence type="ECO:0000256" key="2">
    <source>
        <dbReference type="ARBA" id="ARBA00023125"/>
    </source>
</evidence>
<protein>
    <submittedName>
        <fullName evidence="6">TetR family transcriptional regulator</fullName>
    </submittedName>
</protein>
<name>A0A7K1V942_9NOCA</name>
<keyword evidence="7" id="KW-1185">Reference proteome</keyword>
<sequence>MNPVQKVGYAAVVAKVERDSKSGPGDNRRGRQSRAALLDAGRTAFSAKRYEEVSIAEIASAAGAAAGSIGYHFGGKYELYLAVHEAVFEDFWGRLQELRGAALERMTQGFGIYLDFVQQHGTGLLMTPRAGADERLLAQHERHRDRLVEALLTEIVSAGDNATVRIAMDGWLAFIEGATARWLAEPDPDRDTLRSLVLAAGFATVQTALALDPSITLTSRTIAALLNLDGSQRTEREETS</sequence>
<dbReference type="Pfam" id="PF00440">
    <property type="entry name" value="TetR_N"/>
    <property type="match status" value="1"/>
</dbReference>
<evidence type="ECO:0000313" key="7">
    <source>
        <dbReference type="Proteomes" id="UP000466794"/>
    </source>
</evidence>
<keyword evidence="1" id="KW-0805">Transcription regulation</keyword>
<dbReference type="PROSITE" id="PS50977">
    <property type="entry name" value="HTH_TETR_2"/>
    <property type="match status" value="1"/>
</dbReference>
<dbReference type="GO" id="GO:0000976">
    <property type="term" value="F:transcription cis-regulatory region binding"/>
    <property type="evidence" value="ECO:0007669"/>
    <property type="project" value="TreeGrafter"/>
</dbReference>
<feature type="domain" description="HTH tetR-type" evidence="5">
    <location>
        <begin position="31"/>
        <end position="91"/>
    </location>
</feature>
<feature type="DNA-binding region" description="H-T-H motif" evidence="4">
    <location>
        <begin position="54"/>
        <end position="73"/>
    </location>
</feature>